<dbReference type="Gene3D" id="3.30.70.270">
    <property type="match status" value="1"/>
</dbReference>
<feature type="non-terminal residue" evidence="1">
    <location>
        <position position="1"/>
    </location>
</feature>
<gene>
    <name evidence="1" type="ORF">CR513_11147</name>
</gene>
<sequence length="100" mass="11226">MLGHLVSNRDIEVDKSKIDIITSSKPHFSAGGFYRRFIKNFSKTALPLFKLLQKDVEFKFDQPYASNSALGAILGQRARVGKLVHVIAYASRTMDPTQLN</sequence>
<dbReference type="InterPro" id="IPR043128">
    <property type="entry name" value="Rev_trsase/Diguanyl_cyclase"/>
</dbReference>
<organism evidence="1 2">
    <name type="scientific">Mucuna pruriens</name>
    <name type="common">Velvet bean</name>
    <name type="synonym">Dolichos pruriens</name>
    <dbReference type="NCBI Taxonomy" id="157652"/>
    <lineage>
        <taxon>Eukaryota</taxon>
        <taxon>Viridiplantae</taxon>
        <taxon>Streptophyta</taxon>
        <taxon>Embryophyta</taxon>
        <taxon>Tracheophyta</taxon>
        <taxon>Spermatophyta</taxon>
        <taxon>Magnoliopsida</taxon>
        <taxon>eudicotyledons</taxon>
        <taxon>Gunneridae</taxon>
        <taxon>Pentapetalae</taxon>
        <taxon>rosids</taxon>
        <taxon>fabids</taxon>
        <taxon>Fabales</taxon>
        <taxon>Fabaceae</taxon>
        <taxon>Papilionoideae</taxon>
        <taxon>50 kb inversion clade</taxon>
        <taxon>NPAAA clade</taxon>
        <taxon>indigoferoid/millettioid clade</taxon>
        <taxon>Phaseoleae</taxon>
        <taxon>Mucuna</taxon>
    </lineage>
</organism>
<dbReference type="SUPFAM" id="SSF56672">
    <property type="entry name" value="DNA/RNA polymerases"/>
    <property type="match status" value="1"/>
</dbReference>
<dbReference type="InterPro" id="IPR043502">
    <property type="entry name" value="DNA/RNA_pol_sf"/>
</dbReference>
<dbReference type="EMBL" id="QJKJ01001954">
    <property type="protein sequence ID" value="RDY05055.1"/>
    <property type="molecule type" value="Genomic_DNA"/>
</dbReference>
<evidence type="ECO:0008006" key="3">
    <source>
        <dbReference type="Google" id="ProtNLM"/>
    </source>
</evidence>
<dbReference type="PANTHER" id="PTHR34072">
    <property type="entry name" value="ENZYMATIC POLYPROTEIN-RELATED"/>
    <property type="match status" value="1"/>
</dbReference>
<proteinExistence type="predicted"/>
<dbReference type="Proteomes" id="UP000257109">
    <property type="component" value="Unassembled WGS sequence"/>
</dbReference>
<accession>A0A371HQI7</accession>
<name>A0A371HQI7_MUCPR</name>
<evidence type="ECO:0000313" key="1">
    <source>
        <dbReference type="EMBL" id="RDY05055.1"/>
    </source>
</evidence>
<dbReference type="AlphaFoldDB" id="A0A371HQI7"/>
<comment type="caution">
    <text evidence="1">The sequence shown here is derived from an EMBL/GenBank/DDBJ whole genome shotgun (WGS) entry which is preliminary data.</text>
</comment>
<reference evidence="1" key="1">
    <citation type="submission" date="2018-05" db="EMBL/GenBank/DDBJ databases">
        <title>Draft genome of Mucuna pruriens seed.</title>
        <authorList>
            <person name="Nnadi N.E."/>
            <person name="Vos R."/>
            <person name="Hasami M.H."/>
            <person name="Devisetty U.K."/>
            <person name="Aguiy J.C."/>
        </authorList>
    </citation>
    <scope>NUCLEOTIDE SEQUENCE [LARGE SCALE GENOMIC DNA]</scope>
    <source>
        <strain evidence="1">JCA_2017</strain>
    </source>
</reference>
<dbReference type="PANTHER" id="PTHR34072:SF57">
    <property type="entry name" value="RNA-DIRECTED DNA POLYMERASE"/>
    <property type="match status" value="1"/>
</dbReference>
<dbReference type="OrthoDB" id="1432176at2759"/>
<protein>
    <recommendedName>
        <fullName evidence="3">Reverse transcriptase/retrotransposon-derived protein RNase H-like domain-containing protein</fullName>
    </recommendedName>
</protein>
<evidence type="ECO:0000313" key="2">
    <source>
        <dbReference type="Proteomes" id="UP000257109"/>
    </source>
</evidence>
<keyword evidence="2" id="KW-1185">Reference proteome</keyword>